<reference evidence="2 3" key="1">
    <citation type="journal article" date="2021" name="Environ. Microbiol.">
        <title>Gene family expansions and transcriptome signatures uncover fungal adaptations to wood decay.</title>
        <authorList>
            <person name="Hage H."/>
            <person name="Miyauchi S."/>
            <person name="Viragh M."/>
            <person name="Drula E."/>
            <person name="Min B."/>
            <person name="Chaduli D."/>
            <person name="Navarro D."/>
            <person name="Favel A."/>
            <person name="Norest M."/>
            <person name="Lesage-Meessen L."/>
            <person name="Balint B."/>
            <person name="Merenyi Z."/>
            <person name="de Eugenio L."/>
            <person name="Morin E."/>
            <person name="Martinez A.T."/>
            <person name="Baldrian P."/>
            <person name="Stursova M."/>
            <person name="Martinez M.J."/>
            <person name="Novotny C."/>
            <person name="Magnuson J.K."/>
            <person name="Spatafora J.W."/>
            <person name="Maurice S."/>
            <person name="Pangilinan J."/>
            <person name="Andreopoulos W."/>
            <person name="LaButti K."/>
            <person name="Hundley H."/>
            <person name="Na H."/>
            <person name="Kuo A."/>
            <person name="Barry K."/>
            <person name="Lipzen A."/>
            <person name="Henrissat B."/>
            <person name="Riley R."/>
            <person name="Ahrendt S."/>
            <person name="Nagy L.G."/>
            <person name="Grigoriev I.V."/>
            <person name="Martin F."/>
            <person name="Rosso M.N."/>
        </authorList>
    </citation>
    <scope>NUCLEOTIDE SEQUENCE [LARGE SCALE GENOMIC DNA]</scope>
    <source>
        <strain evidence="2 3">CIRM-BRFM 1785</strain>
    </source>
</reference>
<evidence type="ECO:0000313" key="2">
    <source>
        <dbReference type="EMBL" id="KAH9836061.1"/>
    </source>
</evidence>
<feature type="region of interest" description="Disordered" evidence="1">
    <location>
        <begin position="89"/>
        <end position="119"/>
    </location>
</feature>
<proteinExistence type="predicted"/>
<organism evidence="2 3">
    <name type="scientific">Rhodofomes roseus</name>
    <dbReference type="NCBI Taxonomy" id="34475"/>
    <lineage>
        <taxon>Eukaryota</taxon>
        <taxon>Fungi</taxon>
        <taxon>Dikarya</taxon>
        <taxon>Basidiomycota</taxon>
        <taxon>Agaricomycotina</taxon>
        <taxon>Agaricomycetes</taxon>
        <taxon>Polyporales</taxon>
        <taxon>Rhodofomes</taxon>
    </lineage>
</organism>
<dbReference type="Proteomes" id="UP000814176">
    <property type="component" value="Unassembled WGS sequence"/>
</dbReference>
<dbReference type="GeneID" id="72009037"/>
<accession>A0ABQ8KEB5</accession>
<dbReference type="EMBL" id="JADCUA010000011">
    <property type="protein sequence ID" value="KAH9836061.1"/>
    <property type="molecule type" value="Genomic_DNA"/>
</dbReference>
<name>A0ABQ8KEB5_9APHY</name>
<evidence type="ECO:0000313" key="3">
    <source>
        <dbReference type="Proteomes" id="UP000814176"/>
    </source>
</evidence>
<protein>
    <submittedName>
        <fullName evidence="2">Uncharacterized protein</fullName>
    </submittedName>
</protein>
<evidence type="ECO:0000256" key="1">
    <source>
        <dbReference type="SAM" id="MobiDB-lite"/>
    </source>
</evidence>
<dbReference type="RefSeq" id="XP_047778346.1">
    <property type="nucleotide sequence ID" value="XM_047928305.1"/>
</dbReference>
<gene>
    <name evidence="2" type="ORF">C8Q71DRAFT_868103</name>
</gene>
<comment type="caution">
    <text evidence="2">The sequence shown here is derived from an EMBL/GenBank/DDBJ whole genome shotgun (WGS) entry which is preliminary data.</text>
</comment>
<sequence>MAVLRMDTHQTYDVTTFVNAYPTLDVNYELAKGNYSVSNAHPHQDAEMKSNDEIVPKKLANQRIVVGKPKTRTRPVARRCLPGGAVDIAASNSAGGSRKPVLVWEDDEPTHDMSNENGKKRDRWDQRLVVRGGWLYR</sequence>
<keyword evidence="3" id="KW-1185">Reference proteome</keyword>
<feature type="compositionally biased region" description="Basic and acidic residues" evidence="1">
    <location>
        <begin position="110"/>
        <end position="119"/>
    </location>
</feature>